<dbReference type="SUPFAM" id="SSF50156">
    <property type="entry name" value="PDZ domain-like"/>
    <property type="match status" value="1"/>
</dbReference>
<keyword evidence="4" id="KW-1185">Reference proteome</keyword>
<dbReference type="PROSITE" id="PS50106">
    <property type="entry name" value="PDZ"/>
    <property type="match status" value="1"/>
</dbReference>
<dbReference type="AlphaFoldDB" id="A0A1K2HD28"/>
<dbReference type="Gene3D" id="2.30.42.10">
    <property type="match status" value="1"/>
</dbReference>
<evidence type="ECO:0000259" key="2">
    <source>
        <dbReference type="PROSITE" id="PS50106"/>
    </source>
</evidence>
<dbReference type="CDD" id="cd06782">
    <property type="entry name" value="cpPDZ_CPP-like"/>
    <property type="match status" value="1"/>
</dbReference>
<keyword evidence="1" id="KW-0732">Signal</keyword>
<dbReference type="Pfam" id="PF17820">
    <property type="entry name" value="PDZ_6"/>
    <property type="match status" value="1"/>
</dbReference>
<feature type="chain" id="PRO_5012227842" evidence="1">
    <location>
        <begin position="28"/>
        <end position="482"/>
    </location>
</feature>
<dbReference type="PANTHER" id="PTHR37841">
    <property type="entry name" value="GLR2918 PROTEIN"/>
    <property type="match status" value="1"/>
</dbReference>
<gene>
    <name evidence="3" type="ORF">SAMN02745887_01259</name>
</gene>
<organism evidence="3 4">
    <name type="scientific">Chitinimonas taiwanensis DSM 18899</name>
    <dbReference type="NCBI Taxonomy" id="1121279"/>
    <lineage>
        <taxon>Bacteria</taxon>
        <taxon>Pseudomonadati</taxon>
        <taxon>Pseudomonadota</taxon>
        <taxon>Betaproteobacteria</taxon>
        <taxon>Neisseriales</taxon>
        <taxon>Chitinibacteraceae</taxon>
        <taxon>Chitinimonas</taxon>
    </lineage>
</organism>
<dbReference type="PANTHER" id="PTHR37841:SF1">
    <property type="entry name" value="DUF3298 DOMAIN-CONTAINING PROTEIN"/>
    <property type="match status" value="1"/>
</dbReference>
<sequence length="482" mass="52501">MRNVLKVSRLFILPCLLLWTVAAESMAAVSILPDKHGQWGAVDAQGQVILPFSYEDIVELEDGYLMAAKLSEDSPGLLYGVFNLQGKLVVPVEFLYIEYIRRHKLFRVARRTAPQGFKIGYLNGQGEVAVPVAFDGLDFISNNKVEPVNIAKIGRRYGYVNILTGKVLIPIEYEYIDVGPGMVNAKGEGIVAVQKGLRFGVLTTDGKVLVPIEYDLMGDVRLDRGALAEKDGKLVYLNFSNGKFLGVTDAAVEFSSDYYPHSTATVEPALFDGFYAAGAYPSMNSAWRAWQGGELRWPAVPSIEIKGDYAYVAFSIFKKAKLESLHHVLRVKRTPQGFDLLGLNESANSVQSNNFLSFRVKHGVAVCEKCFTQNVPGVWRLLPADRSLAFAGIGANIKKSNNPGSELVLLNVIAGGGADRAGLEAGDVVTHINDHSVADEDIHAVTSLLRGKAGTSVRLTVLRDGVPLPSVVSVERMLVSFP</sequence>
<dbReference type="InterPro" id="IPR036034">
    <property type="entry name" value="PDZ_sf"/>
</dbReference>
<dbReference type="OrthoDB" id="9782003at2"/>
<evidence type="ECO:0000313" key="3">
    <source>
        <dbReference type="EMBL" id="SFZ74457.1"/>
    </source>
</evidence>
<dbReference type="InterPro" id="IPR032774">
    <property type="entry name" value="WG_beta_rep"/>
</dbReference>
<dbReference type="InterPro" id="IPR041489">
    <property type="entry name" value="PDZ_6"/>
</dbReference>
<reference evidence="3 4" key="1">
    <citation type="submission" date="2016-11" db="EMBL/GenBank/DDBJ databases">
        <authorList>
            <person name="Jaros S."/>
            <person name="Januszkiewicz K."/>
            <person name="Wedrychowicz H."/>
        </authorList>
    </citation>
    <scope>NUCLEOTIDE SEQUENCE [LARGE SCALE GENOMIC DNA]</scope>
    <source>
        <strain evidence="3 4">DSM 18899</strain>
    </source>
</reference>
<dbReference type="InterPro" id="IPR001478">
    <property type="entry name" value="PDZ"/>
</dbReference>
<feature type="domain" description="PDZ" evidence="2">
    <location>
        <begin position="381"/>
        <end position="465"/>
    </location>
</feature>
<protein>
    <submittedName>
        <fullName evidence="3">WG containing repeat-containing protein</fullName>
    </submittedName>
</protein>
<dbReference type="Proteomes" id="UP000186513">
    <property type="component" value="Unassembled WGS sequence"/>
</dbReference>
<accession>A0A1K2HD28</accession>
<dbReference type="SMART" id="SM00228">
    <property type="entry name" value="PDZ"/>
    <property type="match status" value="1"/>
</dbReference>
<evidence type="ECO:0000256" key="1">
    <source>
        <dbReference type="SAM" id="SignalP"/>
    </source>
</evidence>
<dbReference type="Pfam" id="PF14903">
    <property type="entry name" value="WG_beta_rep"/>
    <property type="match status" value="2"/>
</dbReference>
<dbReference type="STRING" id="1121279.SAMN02745887_01259"/>
<feature type="signal peptide" evidence="1">
    <location>
        <begin position="1"/>
        <end position="27"/>
    </location>
</feature>
<dbReference type="EMBL" id="FPKR01000004">
    <property type="protein sequence ID" value="SFZ74457.1"/>
    <property type="molecule type" value="Genomic_DNA"/>
</dbReference>
<proteinExistence type="predicted"/>
<evidence type="ECO:0000313" key="4">
    <source>
        <dbReference type="Proteomes" id="UP000186513"/>
    </source>
</evidence>
<name>A0A1K2HD28_9NEIS</name>